<comment type="similarity">
    <text evidence="1">Belongs to the lin-52 family.</text>
</comment>
<feature type="region of interest" description="Disordered" evidence="2">
    <location>
        <begin position="1"/>
        <end position="31"/>
    </location>
</feature>
<dbReference type="InterPro" id="IPR018737">
    <property type="entry name" value="DREAM_LIN52"/>
</dbReference>
<dbReference type="OrthoDB" id="5834362at2759"/>
<dbReference type="GO" id="GO:0006355">
    <property type="term" value="P:regulation of DNA-templated transcription"/>
    <property type="evidence" value="ECO:0007669"/>
    <property type="project" value="InterPro"/>
</dbReference>
<dbReference type="GO" id="GO:0070176">
    <property type="term" value="C:DRM complex"/>
    <property type="evidence" value="ECO:0007669"/>
    <property type="project" value="InterPro"/>
</dbReference>
<gene>
    <name evidence="3" type="ORF">g.27</name>
</gene>
<feature type="non-terminal residue" evidence="3">
    <location>
        <position position="1"/>
    </location>
</feature>
<evidence type="ECO:0000256" key="1">
    <source>
        <dbReference type="ARBA" id="ARBA00005456"/>
    </source>
</evidence>
<dbReference type="PANTHER" id="PTHR31489">
    <property type="entry name" value="LIN52 FAMILY MEMBER"/>
    <property type="match status" value="1"/>
</dbReference>
<dbReference type="EMBL" id="GDQN01003061">
    <property type="protein sequence ID" value="JAT87993.1"/>
    <property type="molecule type" value="Transcribed_RNA"/>
</dbReference>
<proteinExistence type="inferred from homology"/>
<feature type="compositionally biased region" description="Polar residues" evidence="2">
    <location>
        <begin position="8"/>
        <end position="18"/>
    </location>
</feature>
<protein>
    <submittedName>
        <fullName evidence="3">Uncharacterized protein</fullName>
    </submittedName>
</protein>
<dbReference type="Pfam" id="PF10044">
    <property type="entry name" value="LIN52"/>
    <property type="match status" value="1"/>
</dbReference>
<evidence type="ECO:0000313" key="3">
    <source>
        <dbReference type="EMBL" id="JAT87993.1"/>
    </source>
</evidence>
<accession>A0A1E1WLT3</accession>
<sequence>DNWKMAAKQNSTVQEAQPSTSTSTSDDIPMTSLEESLLSLEKLDRASPEIWPESIPGLSEYAPLPNAKQSPPPWNRGLTREDINYVHQLGLLSASGLILEVKKLHDLAYQLGLEEAKEMTRGKYLNIFSKRQR</sequence>
<name>A0A1E1WLT3_PECGO</name>
<evidence type="ECO:0000256" key="2">
    <source>
        <dbReference type="SAM" id="MobiDB-lite"/>
    </source>
</evidence>
<dbReference type="PANTHER" id="PTHR31489:SF2">
    <property type="entry name" value="PROTEIN LIN-52 HOMOLOG"/>
    <property type="match status" value="1"/>
</dbReference>
<organism evidence="3">
    <name type="scientific">Pectinophora gossypiella</name>
    <name type="common">Cotton pink bollworm</name>
    <name type="synonym">Depressaria gossypiella</name>
    <dbReference type="NCBI Taxonomy" id="13191"/>
    <lineage>
        <taxon>Eukaryota</taxon>
        <taxon>Metazoa</taxon>
        <taxon>Ecdysozoa</taxon>
        <taxon>Arthropoda</taxon>
        <taxon>Hexapoda</taxon>
        <taxon>Insecta</taxon>
        <taxon>Pterygota</taxon>
        <taxon>Neoptera</taxon>
        <taxon>Endopterygota</taxon>
        <taxon>Lepidoptera</taxon>
        <taxon>Glossata</taxon>
        <taxon>Ditrysia</taxon>
        <taxon>Gelechioidea</taxon>
        <taxon>Gelechiidae</taxon>
        <taxon>Apatetrinae</taxon>
        <taxon>Pectinophora</taxon>
    </lineage>
</organism>
<dbReference type="AlphaFoldDB" id="A0A1E1WLT3"/>
<reference evidence="3" key="1">
    <citation type="submission" date="2015-09" db="EMBL/GenBank/DDBJ databases">
        <title>De novo assembly of Pectinophora gossypiella (Pink Bollworm) gut transcriptome.</title>
        <authorList>
            <person name="Tassone E.E."/>
        </authorList>
    </citation>
    <scope>NUCLEOTIDE SEQUENCE</scope>
</reference>